<dbReference type="PRINTS" id="PR00465">
    <property type="entry name" value="EP450IV"/>
</dbReference>
<dbReference type="GO" id="GO:0005739">
    <property type="term" value="C:mitochondrion"/>
    <property type="evidence" value="ECO:0007669"/>
    <property type="project" value="TreeGrafter"/>
</dbReference>
<accession>A0A8H7ND44</accession>
<evidence type="ECO:0000259" key="8">
    <source>
        <dbReference type="PROSITE" id="PS50206"/>
    </source>
</evidence>
<evidence type="ECO:0000256" key="3">
    <source>
        <dbReference type="ARBA" id="ARBA00022723"/>
    </source>
</evidence>
<dbReference type="Gene3D" id="1.10.630.10">
    <property type="entry name" value="Cytochrome P450"/>
    <property type="match status" value="1"/>
</dbReference>
<dbReference type="InterPro" id="IPR001763">
    <property type="entry name" value="Rhodanese-like_dom"/>
</dbReference>
<gene>
    <name evidence="9" type="ORF">IM811_012353</name>
</gene>
<keyword evidence="7" id="KW-0560">Oxidoreductase</keyword>
<keyword evidence="3 6" id="KW-0479">Metal-binding</keyword>
<dbReference type="PANTHER" id="PTHR44086:SF10">
    <property type="entry name" value="THIOSULFATE SULFURTRANSFERASE_RHODANESE-LIKE DOMAIN-CONTAINING PROTEIN 3"/>
    <property type="match status" value="1"/>
</dbReference>
<keyword evidence="5 7" id="KW-0503">Monooxygenase</keyword>
<evidence type="ECO:0000256" key="6">
    <source>
        <dbReference type="PIRSR" id="PIRSR602403-1"/>
    </source>
</evidence>
<keyword evidence="6 7" id="KW-0349">Heme</keyword>
<dbReference type="SMART" id="SM00450">
    <property type="entry name" value="RHOD"/>
    <property type="match status" value="1"/>
</dbReference>
<comment type="similarity">
    <text evidence="2 7">Belongs to the cytochrome P450 family.</text>
</comment>
<evidence type="ECO:0000256" key="5">
    <source>
        <dbReference type="ARBA" id="ARBA00023033"/>
    </source>
</evidence>
<dbReference type="PANTHER" id="PTHR44086">
    <property type="entry name" value="THIOSULFATE SULFURTRANSFERASE RDL2, MITOCHONDRIAL-RELATED"/>
    <property type="match status" value="1"/>
</dbReference>
<dbReference type="GO" id="GO:0004792">
    <property type="term" value="F:thiosulfate-cyanide sulfurtransferase activity"/>
    <property type="evidence" value="ECO:0007669"/>
    <property type="project" value="TreeGrafter"/>
</dbReference>
<dbReference type="CDD" id="cd01519">
    <property type="entry name" value="RHOD_HSP67B2"/>
    <property type="match status" value="1"/>
</dbReference>
<name>A0A8H7ND44_BIOOC</name>
<sequence>MVPYVVKKPFPITDSYTVPKGSMLIPTTYMALHDPEVYENPDYFDPERYYSGDAEEKGAKNYLVFGVGPHYCLGQLYAQLNLALCLGKASVQLDWQHHATPRSEEIKVFATIFPMDDCPLTFQRRGLQIPGLPNRKPDLSAATHDGGTSKIPQYRLAARCRAGHPRVSASITTRVASVANRSYHLQRRPLIPRATVATKITSRSYSDDAIPGSRQWNHMDIKEQIKANESSDDKPSVIFVDVREPEELFTTGKIPGAINIPITSAVQSFHISDEDFVDLYGFERPAKDAELMFYCKAGVRARSAAGLAQHAGWTNVGEYSGSWIDWQAHNGPVEYIKGKRRS</sequence>
<evidence type="ECO:0000313" key="9">
    <source>
        <dbReference type="EMBL" id="KAF9753595.1"/>
    </source>
</evidence>
<proteinExistence type="inferred from homology"/>
<dbReference type="InterPro" id="IPR001128">
    <property type="entry name" value="Cyt_P450"/>
</dbReference>
<dbReference type="GO" id="GO:0005506">
    <property type="term" value="F:iron ion binding"/>
    <property type="evidence" value="ECO:0007669"/>
    <property type="project" value="InterPro"/>
</dbReference>
<evidence type="ECO:0000256" key="2">
    <source>
        <dbReference type="ARBA" id="ARBA00010617"/>
    </source>
</evidence>
<dbReference type="SUPFAM" id="SSF52821">
    <property type="entry name" value="Rhodanese/Cell cycle control phosphatase"/>
    <property type="match status" value="1"/>
</dbReference>
<dbReference type="GO" id="GO:0020037">
    <property type="term" value="F:heme binding"/>
    <property type="evidence" value="ECO:0007669"/>
    <property type="project" value="InterPro"/>
</dbReference>
<evidence type="ECO:0000313" key="10">
    <source>
        <dbReference type="Proteomes" id="UP000616885"/>
    </source>
</evidence>
<dbReference type="Proteomes" id="UP000616885">
    <property type="component" value="Unassembled WGS sequence"/>
</dbReference>
<evidence type="ECO:0000256" key="7">
    <source>
        <dbReference type="RuleBase" id="RU000461"/>
    </source>
</evidence>
<protein>
    <recommendedName>
        <fullName evidence="8">Rhodanese domain-containing protein</fullName>
    </recommendedName>
</protein>
<organism evidence="9 10">
    <name type="scientific">Bionectria ochroleuca</name>
    <name type="common">Gliocladium roseum</name>
    <dbReference type="NCBI Taxonomy" id="29856"/>
    <lineage>
        <taxon>Eukaryota</taxon>
        <taxon>Fungi</taxon>
        <taxon>Dikarya</taxon>
        <taxon>Ascomycota</taxon>
        <taxon>Pezizomycotina</taxon>
        <taxon>Sordariomycetes</taxon>
        <taxon>Hypocreomycetidae</taxon>
        <taxon>Hypocreales</taxon>
        <taxon>Bionectriaceae</taxon>
        <taxon>Clonostachys</taxon>
    </lineage>
</organism>
<dbReference type="InterPro" id="IPR036873">
    <property type="entry name" value="Rhodanese-like_dom_sf"/>
</dbReference>
<dbReference type="Pfam" id="PF00581">
    <property type="entry name" value="Rhodanese"/>
    <property type="match status" value="1"/>
</dbReference>
<dbReference type="SUPFAM" id="SSF48264">
    <property type="entry name" value="Cytochrome P450"/>
    <property type="match status" value="1"/>
</dbReference>
<evidence type="ECO:0000256" key="1">
    <source>
        <dbReference type="ARBA" id="ARBA00001971"/>
    </source>
</evidence>
<dbReference type="PROSITE" id="PS50206">
    <property type="entry name" value="RHODANESE_3"/>
    <property type="match status" value="1"/>
</dbReference>
<dbReference type="GO" id="GO:0004497">
    <property type="term" value="F:monooxygenase activity"/>
    <property type="evidence" value="ECO:0007669"/>
    <property type="project" value="UniProtKB-KW"/>
</dbReference>
<evidence type="ECO:0000256" key="4">
    <source>
        <dbReference type="ARBA" id="ARBA00023004"/>
    </source>
</evidence>
<dbReference type="InterPro" id="IPR036396">
    <property type="entry name" value="Cyt_P450_sf"/>
</dbReference>
<dbReference type="GO" id="GO:0016705">
    <property type="term" value="F:oxidoreductase activity, acting on paired donors, with incorporation or reduction of molecular oxygen"/>
    <property type="evidence" value="ECO:0007669"/>
    <property type="project" value="InterPro"/>
</dbReference>
<dbReference type="PROSITE" id="PS00086">
    <property type="entry name" value="CYTOCHROME_P450"/>
    <property type="match status" value="1"/>
</dbReference>
<comment type="caution">
    <text evidence="9">The sequence shown here is derived from an EMBL/GenBank/DDBJ whole genome shotgun (WGS) entry which is preliminary data.</text>
</comment>
<dbReference type="Gene3D" id="3.40.250.10">
    <property type="entry name" value="Rhodanese-like domain"/>
    <property type="match status" value="1"/>
</dbReference>
<dbReference type="InterPro" id="IPR002403">
    <property type="entry name" value="Cyt_P450_E_grp-IV"/>
</dbReference>
<dbReference type="EMBL" id="JADCTT010000004">
    <property type="protein sequence ID" value="KAF9753595.1"/>
    <property type="molecule type" value="Genomic_DNA"/>
</dbReference>
<dbReference type="InterPro" id="IPR017972">
    <property type="entry name" value="Cyt_P450_CS"/>
</dbReference>
<dbReference type="AlphaFoldDB" id="A0A8H7ND44"/>
<keyword evidence="4 6" id="KW-0408">Iron</keyword>
<feature type="binding site" description="axial binding residue" evidence="6">
    <location>
        <position position="72"/>
    </location>
    <ligand>
        <name>heme</name>
        <dbReference type="ChEBI" id="CHEBI:30413"/>
    </ligand>
    <ligandPart>
        <name>Fe</name>
        <dbReference type="ChEBI" id="CHEBI:18248"/>
    </ligandPart>
</feature>
<reference evidence="9" key="1">
    <citation type="submission" date="2020-10" db="EMBL/GenBank/DDBJ databases">
        <title>High-Quality Genome Resource of Clonostachys rosea strain S41 by Oxford Nanopore Long-Read Sequencing.</title>
        <authorList>
            <person name="Wang H."/>
        </authorList>
    </citation>
    <scope>NUCLEOTIDE SEQUENCE</scope>
    <source>
        <strain evidence="9">S41</strain>
    </source>
</reference>
<feature type="domain" description="Rhodanese" evidence="8">
    <location>
        <begin position="233"/>
        <end position="335"/>
    </location>
</feature>
<dbReference type="Pfam" id="PF00067">
    <property type="entry name" value="p450"/>
    <property type="match status" value="1"/>
</dbReference>
<comment type="cofactor">
    <cofactor evidence="1 6">
        <name>heme</name>
        <dbReference type="ChEBI" id="CHEBI:30413"/>
    </cofactor>
</comment>